<reference evidence="1 2" key="1">
    <citation type="journal article" date="2024" name="J Genomics">
        <title>Draft genome sequencing and assembly of Favolaschia claudopus CIRM-BRFM 2984 isolated from oak limbs.</title>
        <authorList>
            <person name="Navarro D."/>
            <person name="Drula E."/>
            <person name="Chaduli D."/>
            <person name="Cazenave R."/>
            <person name="Ahrendt S."/>
            <person name="Wang J."/>
            <person name="Lipzen A."/>
            <person name="Daum C."/>
            <person name="Barry K."/>
            <person name="Grigoriev I.V."/>
            <person name="Favel A."/>
            <person name="Rosso M.N."/>
            <person name="Martin F."/>
        </authorList>
    </citation>
    <scope>NUCLEOTIDE SEQUENCE [LARGE SCALE GENOMIC DNA]</scope>
    <source>
        <strain evidence="1 2">CIRM-BRFM 2984</strain>
    </source>
</reference>
<dbReference type="EMBL" id="JAWWNJ010000205">
    <property type="protein sequence ID" value="KAK6971718.1"/>
    <property type="molecule type" value="Genomic_DNA"/>
</dbReference>
<accession>A0AAV9Z541</accession>
<protein>
    <submittedName>
        <fullName evidence="1">Uncharacterized protein</fullName>
    </submittedName>
</protein>
<keyword evidence="2" id="KW-1185">Reference proteome</keyword>
<gene>
    <name evidence="1" type="ORF">R3P38DRAFT_3297822</name>
</gene>
<organism evidence="1 2">
    <name type="scientific">Favolaschia claudopus</name>
    <dbReference type="NCBI Taxonomy" id="2862362"/>
    <lineage>
        <taxon>Eukaryota</taxon>
        <taxon>Fungi</taxon>
        <taxon>Dikarya</taxon>
        <taxon>Basidiomycota</taxon>
        <taxon>Agaricomycotina</taxon>
        <taxon>Agaricomycetes</taxon>
        <taxon>Agaricomycetidae</taxon>
        <taxon>Agaricales</taxon>
        <taxon>Marasmiineae</taxon>
        <taxon>Mycenaceae</taxon>
        <taxon>Favolaschia</taxon>
    </lineage>
</organism>
<evidence type="ECO:0000313" key="2">
    <source>
        <dbReference type="Proteomes" id="UP001362999"/>
    </source>
</evidence>
<evidence type="ECO:0000313" key="1">
    <source>
        <dbReference type="EMBL" id="KAK6971718.1"/>
    </source>
</evidence>
<sequence>MAGIGYPISQPGDIVAAVFSTGDGAPPHWAILLFLECNNSTSGLGTGFTPVNGMMQTATAAVYHVREGARGWVFETVPCVPEIELGGSGSGRWKVLVKIGSIQRIAFQDGSYITPTQALLNRKHRNHLKTLLVPLLQQIPMRVPPEDRIVETRFDCRVWFRAAVRVLRASGLVRCEGVGLLEEECKEYYKEALRRERRGYAGVVRAVSIHGR</sequence>
<proteinExistence type="predicted"/>
<dbReference type="AlphaFoldDB" id="A0AAV9Z541"/>
<dbReference type="Proteomes" id="UP001362999">
    <property type="component" value="Unassembled WGS sequence"/>
</dbReference>
<name>A0AAV9Z541_9AGAR</name>
<comment type="caution">
    <text evidence="1">The sequence shown here is derived from an EMBL/GenBank/DDBJ whole genome shotgun (WGS) entry which is preliminary data.</text>
</comment>